<feature type="compositionally biased region" description="Polar residues" evidence="3">
    <location>
        <begin position="63"/>
        <end position="72"/>
    </location>
</feature>
<feature type="region of interest" description="Disordered" evidence="3">
    <location>
        <begin position="476"/>
        <end position="523"/>
    </location>
</feature>
<dbReference type="InterPro" id="IPR000504">
    <property type="entry name" value="RRM_dom"/>
</dbReference>
<feature type="domain" description="RRM" evidence="4">
    <location>
        <begin position="371"/>
        <end position="417"/>
    </location>
</feature>
<sequence>MSNDRGSPPSWATAGGGENATRARLPSWMVATQATGSSERQDPPNRPDGEEEGPSRPDEESSRASSGDQTVGNPMDAFLPKLRQFLTIVDPDRERASSDADLLGILREYTAPNELFADLDKQLRRKDPSRALPYLSDRYKAQWHQHQGEAASGNEGKETEQHTTGEDDSAPSPQKPRCQYGNKCYRKNPDHIRDFDHTHSPLPAQKDPIDKRKRKRDDETPDDADESDLSFIVKVALSPLGTTQLPQVPDDATDELSPGPTLPAGKQRKGRFTGSYKDDPDYDGGSSGGSSPSGAGGSSPASAKPVWRQGSSFYPYLMASDHDRVPAIRERQQQQHLSDFPPPAEAAEPSQWTREVSSRFGRYGSPGVPSIKLFIGSIPYRVTEADLYPLFAPYGHIIELAIQRSSGGHSKGCAWLREVGALQRYPSESCQSAMVKFCRRDSSQRLVTDARRRAVYLCGMYCPSIRVSNAHESNVKNIDARENDEEPAERSGARRSNNGVTNQSHHSYSSQCSSMDSSAHSSSPTAQQARLLACIRKTAPVIPPACQPGGQLFLVNLPPHETPSSLASLLSRYGNVVHVSLQATGGVDKNSSTATVIMSTAAEATAVAAALDGYTFPDYEDHIVNVRHINPTINQEQSSRLIAASSSSSSPPTDIASNIAMNRIMAGLTKAQETLARHSSVYLGLESFPQSPLPHNCPQCSGHQWLPAITAAAASGQFQSAANLTATAVSAIPVENRPGSPVDLAIEEDPKYKTLIHILCPSLDANKATVIDCFRFKWSTTYPTTTTATTKTTTTTPTTTGTTSITTTTTSTATKTITTTTTTTATTTVVLPDVSLPRSAAVSPTPRTAAIVLVLLIASAVYSAAPQDFL</sequence>
<feature type="region of interest" description="Disordered" evidence="3">
    <location>
        <begin position="1"/>
        <end position="77"/>
    </location>
</feature>
<dbReference type="PANTHER" id="PTHR48025:SF1">
    <property type="entry name" value="RRM DOMAIN-CONTAINING PROTEIN"/>
    <property type="match status" value="1"/>
</dbReference>
<dbReference type="PANTHER" id="PTHR48025">
    <property type="entry name" value="OS02G0815200 PROTEIN"/>
    <property type="match status" value="1"/>
</dbReference>
<organism evidence="5 6">
    <name type="scientific">Perkinsus chesapeaki</name>
    <name type="common">Clam parasite</name>
    <name type="synonym">Perkinsus andrewsi</name>
    <dbReference type="NCBI Taxonomy" id="330153"/>
    <lineage>
        <taxon>Eukaryota</taxon>
        <taxon>Sar</taxon>
        <taxon>Alveolata</taxon>
        <taxon>Perkinsozoa</taxon>
        <taxon>Perkinsea</taxon>
        <taxon>Perkinsida</taxon>
        <taxon>Perkinsidae</taxon>
        <taxon>Perkinsus</taxon>
    </lineage>
</organism>
<dbReference type="InterPro" id="IPR035979">
    <property type="entry name" value="RBD_domain_sf"/>
</dbReference>
<feature type="region of interest" description="Disordered" evidence="3">
    <location>
        <begin position="331"/>
        <end position="353"/>
    </location>
</feature>
<feature type="compositionally biased region" description="Basic and acidic residues" evidence="3">
    <location>
        <begin position="187"/>
        <end position="199"/>
    </location>
</feature>
<evidence type="ECO:0000313" key="5">
    <source>
        <dbReference type="EMBL" id="KAF4659671.1"/>
    </source>
</evidence>
<comment type="caution">
    <text evidence="5">The sequence shown here is derived from an EMBL/GenBank/DDBJ whole genome shotgun (WGS) entry which is preliminary data.</text>
</comment>
<dbReference type="AlphaFoldDB" id="A0A7J6LL83"/>
<feature type="compositionally biased region" description="Basic and acidic residues" evidence="3">
    <location>
        <begin position="155"/>
        <end position="165"/>
    </location>
</feature>
<dbReference type="Gene3D" id="3.30.70.330">
    <property type="match status" value="2"/>
</dbReference>
<keyword evidence="6" id="KW-1185">Reference proteome</keyword>
<accession>A0A7J6LL83</accession>
<feature type="compositionally biased region" description="Basic and acidic residues" evidence="3">
    <location>
        <begin position="39"/>
        <end position="62"/>
    </location>
</feature>
<dbReference type="OrthoDB" id="272703at2759"/>
<dbReference type="PROSITE" id="PS50102">
    <property type="entry name" value="RRM"/>
    <property type="match status" value="2"/>
</dbReference>
<dbReference type="SUPFAM" id="SSF54928">
    <property type="entry name" value="RNA-binding domain, RBD"/>
    <property type="match status" value="2"/>
</dbReference>
<dbReference type="GO" id="GO:0003729">
    <property type="term" value="F:mRNA binding"/>
    <property type="evidence" value="ECO:0007669"/>
    <property type="project" value="TreeGrafter"/>
</dbReference>
<dbReference type="InterPro" id="IPR012677">
    <property type="entry name" value="Nucleotide-bd_a/b_plait_sf"/>
</dbReference>
<proteinExistence type="predicted"/>
<dbReference type="EMBL" id="JAAPAO010000444">
    <property type="protein sequence ID" value="KAF4659671.1"/>
    <property type="molecule type" value="Genomic_DNA"/>
</dbReference>
<dbReference type="Proteomes" id="UP000591131">
    <property type="component" value="Unassembled WGS sequence"/>
</dbReference>
<dbReference type="InterPro" id="IPR019406">
    <property type="entry name" value="APLF_PBZ"/>
</dbReference>
<feature type="region of interest" description="Disordered" evidence="3">
    <location>
        <begin position="136"/>
        <end position="304"/>
    </location>
</feature>
<dbReference type="Pfam" id="PF00076">
    <property type="entry name" value="RRM_1"/>
    <property type="match status" value="2"/>
</dbReference>
<feature type="compositionally biased region" description="Low complexity" evidence="3">
    <location>
        <begin position="504"/>
        <end position="523"/>
    </location>
</feature>
<evidence type="ECO:0000259" key="4">
    <source>
        <dbReference type="PROSITE" id="PS50102"/>
    </source>
</evidence>
<evidence type="ECO:0000256" key="1">
    <source>
        <dbReference type="ARBA" id="ARBA00022884"/>
    </source>
</evidence>
<name>A0A7J6LL83_PERCH</name>
<dbReference type="InterPro" id="IPR050502">
    <property type="entry name" value="Euk_RNA-bind_prot"/>
</dbReference>
<evidence type="ECO:0000256" key="3">
    <source>
        <dbReference type="SAM" id="MobiDB-lite"/>
    </source>
</evidence>
<keyword evidence="1 2" id="KW-0694">RNA-binding</keyword>
<dbReference type="SMART" id="SM00360">
    <property type="entry name" value="RRM"/>
    <property type="match status" value="2"/>
</dbReference>
<feature type="compositionally biased region" description="Low complexity" evidence="3">
    <location>
        <begin position="289"/>
        <end position="304"/>
    </location>
</feature>
<evidence type="ECO:0000256" key="2">
    <source>
        <dbReference type="PROSITE-ProRule" id="PRU00176"/>
    </source>
</evidence>
<gene>
    <name evidence="5" type="ORF">FOL47_007488</name>
</gene>
<feature type="compositionally biased region" description="Polar residues" evidence="3">
    <location>
        <begin position="494"/>
        <end position="503"/>
    </location>
</feature>
<feature type="region of interest" description="Disordered" evidence="3">
    <location>
        <begin position="787"/>
        <end position="806"/>
    </location>
</feature>
<evidence type="ECO:0000313" key="6">
    <source>
        <dbReference type="Proteomes" id="UP000591131"/>
    </source>
</evidence>
<protein>
    <recommendedName>
        <fullName evidence="4">RRM domain-containing protein</fullName>
    </recommendedName>
</protein>
<reference evidence="5 6" key="1">
    <citation type="submission" date="2020-04" db="EMBL/GenBank/DDBJ databases">
        <title>Perkinsus chesapeaki whole genome sequence.</title>
        <authorList>
            <person name="Bogema D.R."/>
        </authorList>
    </citation>
    <scope>NUCLEOTIDE SEQUENCE [LARGE SCALE GENOMIC DNA]</scope>
    <source>
        <strain evidence="5">ATCC PRA-425</strain>
    </source>
</reference>
<feature type="domain" description="RRM" evidence="4">
    <location>
        <begin position="550"/>
        <end position="631"/>
    </location>
</feature>
<feature type="compositionally biased region" description="Acidic residues" evidence="3">
    <location>
        <begin position="219"/>
        <end position="228"/>
    </location>
</feature>
<dbReference type="Pfam" id="PF10283">
    <property type="entry name" value="zf-CCHH"/>
    <property type="match status" value="1"/>
</dbReference>